<evidence type="ECO:0000259" key="1">
    <source>
        <dbReference type="PROSITE" id="PS50835"/>
    </source>
</evidence>
<accession>A0A0A2LZW4</accession>
<dbReference type="EMBL" id="JRLX01000032">
    <property type="protein sequence ID" value="KGO84886.1"/>
    <property type="molecule type" value="Genomic_DNA"/>
</dbReference>
<organism evidence="2 3">
    <name type="scientific">Flavobacterium rivuli WB 3.3-2 = DSM 21788</name>
    <dbReference type="NCBI Taxonomy" id="1121895"/>
    <lineage>
        <taxon>Bacteria</taxon>
        <taxon>Pseudomonadati</taxon>
        <taxon>Bacteroidota</taxon>
        <taxon>Flavobacteriia</taxon>
        <taxon>Flavobacteriales</taxon>
        <taxon>Flavobacteriaceae</taxon>
        <taxon>Flavobacterium</taxon>
    </lineage>
</organism>
<keyword evidence="3" id="KW-1185">Reference proteome</keyword>
<sequence>MFFVTAGMYAQAPTVTSFSPTVVTQKSVVTITGTNLGNVTAVKFGGTAATSFTATATSITAIVASGTSGVVSVTNPTGTASSTASITYVAPAATAATNAVTRVMTDWGGYWSSTTTSSETARQPNTHHNLTGFTVNNGTTYSTGVDDATLTTRLGGSNMYAHSDFRALPVNSISGSTGPSSYLAMGSLIDGSVSTATYTAPGVAGLRVKDVLIDGIKGLDLGTGVTNLSASAVLSFNVNSIVPEKIIDAEPDILITQIASPSSNADLYYFTDAAGNIVGNPISANLSSIGAVGTYRLDLFTLATNSAYSTVTPSASFENNGTREIRMIAFKLTDFGITSATATGITQFKCIPGGDSDTAFTAYNAASFIIPAPVITVQPTSQVVCTGTGSATFSLTATGTGLSYQWKKNGVDIANATSSSYTVESTAANVAAYSVVVSNESGSVASQIAYLNTLISAQPASATTCQASPTTLSIAVNGASLTYQWYSNTANTTTGSTLIANATTSSYTPAVNASGITYYYCIVNNNNTACARVTSNIVSVTVSATSAAGTISGNQAICSGTTATVSLTGYTGSIQWQESSDNSNWAAVTTGTGGTTATYTTAALTAIRYYRAVVTSGTCSSTTSGTSTISITPVSVAGTPSANQTICSGTTATVSITGYTGTIQWQQSANNSTWTNIDGATSASYTSNAITATTYYKAVVTSGTCSSATSGTITVNISPLSVAGRTSANQALCPNTATSINIAQYTGSIQWQQSADATIWVNVSGGNGATSAVYTTPALTATTYYRALATSGTCSSATSATITITVNNILIWTGYVSTAWNTAENWACGVLPTLNDAVSIPANATRQPTVSGIVGLAKSLTIENGANLTVLTGGSLKVANAVTVANGANMIVEDNGALIQVNDIANSGKIDVLKNSNPLYRLDYTMWSSPVREQNLQNFSPQTVSTRFYEYKCIFDTSLQRYNEYYTTVDPANTSFETGKGYLIRMPDIDDATGYNNGAASIILPGTFTGIPNNGTVNRAASLNGKRFTAVGNPYPSPISLVDFYTQNSGVIDGNSALYFWRKRNNYRMSSYVTITMASYTANRAGSGGTEQASFYTGDNSDWLIAQGQGFIVKAQRNPSVTNITFNNSMRRAVPTTGRQAFFREGQSTTSRLWLNLTGSETAFSQAAIAYMDGATTGLDYGYDGEQLAGDDEIALYTIADDSNLAIQARPVFTPNDVVTVGYIANVTGEYALSLDHTEGVFTTGQEIYLKDNTTNTVQNITDGAYAFTSEAGTFNSRFELLYTNDALGVNTPVITSKEVIVYKEGSVINISAGTTEITDVTIYDVRGRKLLNKDNVKAAQTVISGLQAAQEVLIVEINTVKGKVSKKIVF</sequence>
<gene>
    <name evidence="2" type="ORF">Q765_19150</name>
</gene>
<protein>
    <recommendedName>
        <fullName evidence="1">Ig-like domain-containing protein</fullName>
    </recommendedName>
</protein>
<comment type="caution">
    <text evidence="2">The sequence shown here is derived from an EMBL/GenBank/DDBJ whole genome shotgun (WGS) entry which is preliminary data.</text>
</comment>
<dbReference type="Gene3D" id="2.60.40.2700">
    <property type="match status" value="1"/>
</dbReference>
<reference evidence="2 3" key="1">
    <citation type="submission" date="2013-09" db="EMBL/GenBank/DDBJ databases">
        <authorList>
            <person name="Zeng Z."/>
            <person name="Chen C."/>
        </authorList>
    </citation>
    <scope>NUCLEOTIDE SEQUENCE [LARGE SCALE GENOMIC DNA]</scope>
    <source>
        <strain evidence="2 3">WB 3.3-2</strain>
    </source>
</reference>
<evidence type="ECO:0000313" key="3">
    <source>
        <dbReference type="Proteomes" id="UP000030152"/>
    </source>
</evidence>
<dbReference type="SUPFAM" id="SSF81296">
    <property type="entry name" value="E set domains"/>
    <property type="match status" value="1"/>
</dbReference>
<dbReference type="Proteomes" id="UP000030152">
    <property type="component" value="Unassembled WGS sequence"/>
</dbReference>
<dbReference type="eggNOG" id="COG3291">
    <property type="taxonomic scope" value="Bacteria"/>
</dbReference>
<dbReference type="SUPFAM" id="SSF48726">
    <property type="entry name" value="Immunoglobulin"/>
    <property type="match status" value="1"/>
</dbReference>
<dbReference type="InterPro" id="IPR013783">
    <property type="entry name" value="Ig-like_fold"/>
</dbReference>
<dbReference type="InterPro" id="IPR036179">
    <property type="entry name" value="Ig-like_dom_sf"/>
</dbReference>
<dbReference type="PROSITE" id="PS50835">
    <property type="entry name" value="IG_LIKE"/>
    <property type="match status" value="1"/>
</dbReference>
<dbReference type="eggNOG" id="COG1345">
    <property type="taxonomic scope" value="Bacteria"/>
</dbReference>
<dbReference type="STRING" id="1121895.GCA_000378485_03740"/>
<proteinExistence type="predicted"/>
<dbReference type="Gene3D" id="2.60.40.10">
    <property type="entry name" value="Immunoglobulins"/>
    <property type="match status" value="3"/>
</dbReference>
<dbReference type="eggNOG" id="COG3468">
    <property type="taxonomic scope" value="Bacteria"/>
</dbReference>
<dbReference type="InterPro" id="IPR007110">
    <property type="entry name" value="Ig-like_dom"/>
</dbReference>
<feature type="domain" description="Ig-like" evidence="1">
    <location>
        <begin position="373"/>
        <end position="475"/>
    </location>
</feature>
<dbReference type="InterPro" id="IPR014756">
    <property type="entry name" value="Ig_E-set"/>
</dbReference>
<evidence type="ECO:0000313" key="2">
    <source>
        <dbReference type="EMBL" id="KGO84886.1"/>
    </source>
</evidence>
<dbReference type="NCBIfam" id="NF033708">
    <property type="entry name" value="T9SS_Cterm_ChiA"/>
    <property type="match status" value="1"/>
</dbReference>
<name>A0A0A2LZW4_9FLAO</name>